<dbReference type="Pfam" id="PF02583">
    <property type="entry name" value="Trns_repr_metal"/>
    <property type="match status" value="1"/>
</dbReference>
<dbReference type="GO" id="GO:0046872">
    <property type="term" value="F:metal ion binding"/>
    <property type="evidence" value="ECO:0007669"/>
    <property type="project" value="InterPro"/>
</dbReference>
<dbReference type="InterPro" id="IPR003735">
    <property type="entry name" value="Metal_Tscrpt_repr"/>
</dbReference>
<dbReference type="InterPro" id="IPR038390">
    <property type="entry name" value="Metal_Tscrpt_repr_sf"/>
</dbReference>
<comment type="caution">
    <text evidence="1">The sequence shown here is derived from an EMBL/GenBank/DDBJ whole genome shotgun (WGS) entry which is preliminary data.</text>
</comment>
<evidence type="ECO:0008006" key="3">
    <source>
        <dbReference type="Google" id="ProtNLM"/>
    </source>
</evidence>
<dbReference type="AlphaFoldDB" id="A0A0G0GXR6"/>
<accession>A0A0G0GXR6</accession>
<dbReference type="PANTHER" id="PTHR33677">
    <property type="entry name" value="TRANSCRIPTIONAL REPRESSOR FRMR-RELATED"/>
    <property type="match status" value="1"/>
</dbReference>
<protein>
    <recommendedName>
        <fullName evidence="3">Transcriptional regulator</fullName>
    </recommendedName>
</protein>
<name>A0A0G0GXR6_9BACT</name>
<gene>
    <name evidence="1" type="ORF">US52_C0045G0007</name>
</gene>
<dbReference type="GO" id="GO:0003677">
    <property type="term" value="F:DNA binding"/>
    <property type="evidence" value="ECO:0007669"/>
    <property type="project" value="InterPro"/>
</dbReference>
<dbReference type="Proteomes" id="UP000034852">
    <property type="component" value="Unassembled WGS sequence"/>
</dbReference>
<dbReference type="GO" id="GO:0045892">
    <property type="term" value="P:negative regulation of DNA-templated transcription"/>
    <property type="evidence" value="ECO:0007669"/>
    <property type="project" value="UniProtKB-ARBA"/>
</dbReference>
<sequence length="100" mass="11141">MNKRKNRSALAKATAKSASKLVTKKDILIRLSRAKGQLEGIERMIEQERGCLESVQQIAAVRSALAEIGVGLLKSEAMICARDPKRGNFERLIKQMFKLT</sequence>
<organism evidence="1 2">
    <name type="scientific">candidate division WS6 bacterium GW2011_GWA2_37_6</name>
    <dbReference type="NCBI Taxonomy" id="1619087"/>
    <lineage>
        <taxon>Bacteria</taxon>
        <taxon>Candidatus Dojkabacteria</taxon>
    </lineage>
</organism>
<dbReference type="EMBL" id="LBTH01000045">
    <property type="protein sequence ID" value="KKQ34832.1"/>
    <property type="molecule type" value="Genomic_DNA"/>
</dbReference>
<dbReference type="Gene3D" id="1.20.58.1000">
    <property type="entry name" value="Metal-sensitive repressor, helix protomer"/>
    <property type="match status" value="1"/>
</dbReference>
<proteinExistence type="predicted"/>
<reference evidence="1 2" key="1">
    <citation type="journal article" date="2015" name="Nature">
        <title>rRNA introns, odd ribosomes, and small enigmatic genomes across a large radiation of phyla.</title>
        <authorList>
            <person name="Brown C.T."/>
            <person name="Hug L.A."/>
            <person name="Thomas B.C."/>
            <person name="Sharon I."/>
            <person name="Castelle C.J."/>
            <person name="Singh A."/>
            <person name="Wilkins M.J."/>
            <person name="Williams K.H."/>
            <person name="Banfield J.F."/>
        </authorList>
    </citation>
    <scope>NUCLEOTIDE SEQUENCE [LARGE SCALE GENOMIC DNA]</scope>
</reference>
<evidence type="ECO:0000313" key="1">
    <source>
        <dbReference type="EMBL" id="KKQ34832.1"/>
    </source>
</evidence>
<dbReference type="CDD" id="cd10148">
    <property type="entry name" value="CsoR-like_DUF156"/>
    <property type="match status" value="1"/>
</dbReference>
<evidence type="ECO:0000313" key="2">
    <source>
        <dbReference type="Proteomes" id="UP000034852"/>
    </source>
</evidence>